<dbReference type="InterPro" id="IPR037445">
    <property type="entry name" value="MAGE"/>
</dbReference>
<keyword evidence="5" id="KW-1185">Reference proteome</keyword>
<keyword evidence="2" id="KW-0812">Transmembrane</keyword>
<feature type="region of interest" description="Disordered" evidence="1">
    <location>
        <begin position="1"/>
        <end position="61"/>
    </location>
</feature>
<dbReference type="Gene3D" id="1.10.10.1210">
    <property type="entry name" value="MAGE homology domain, winged helix WH2 motif"/>
    <property type="match status" value="1"/>
</dbReference>
<gene>
    <name evidence="4" type="ORF">L228DRAFT_147946</name>
</gene>
<dbReference type="GeneID" id="28894387"/>
<dbReference type="EMBL" id="KV407459">
    <property type="protein sequence ID" value="KZF22185.1"/>
    <property type="molecule type" value="Genomic_DNA"/>
</dbReference>
<dbReference type="SMART" id="SM01373">
    <property type="entry name" value="MAGE"/>
    <property type="match status" value="1"/>
</dbReference>
<accession>A0A165GHD8</accession>
<reference evidence="4 5" key="1">
    <citation type="journal article" date="2016" name="Fungal Biol.">
        <title>The genome of Xylona heveae provides a window into fungal endophytism.</title>
        <authorList>
            <person name="Gazis R."/>
            <person name="Kuo A."/>
            <person name="Riley R."/>
            <person name="LaButti K."/>
            <person name="Lipzen A."/>
            <person name="Lin J."/>
            <person name="Amirebrahimi M."/>
            <person name="Hesse C.N."/>
            <person name="Spatafora J.W."/>
            <person name="Henrissat B."/>
            <person name="Hainaut M."/>
            <person name="Grigoriev I.V."/>
            <person name="Hibbett D.S."/>
        </authorList>
    </citation>
    <scope>NUCLEOTIDE SEQUENCE [LARGE SCALE GENOMIC DNA]</scope>
    <source>
        <strain evidence="4 5">TC161</strain>
    </source>
</reference>
<evidence type="ECO:0000256" key="2">
    <source>
        <dbReference type="SAM" id="Phobius"/>
    </source>
</evidence>
<dbReference type="PANTHER" id="PTHR11736">
    <property type="entry name" value="MELANOMA-ASSOCIATED ANTIGEN MAGE ANTIGEN"/>
    <property type="match status" value="1"/>
</dbReference>
<dbReference type="OrthoDB" id="205198at2759"/>
<feature type="domain" description="MAGE" evidence="3">
    <location>
        <begin position="61"/>
        <end position="121"/>
    </location>
</feature>
<dbReference type="OMA" id="GMQMVEQ"/>
<dbReference type="Pfam" id="PF01454">
    <property type="entry name" value="MAGE"/>
    <property type="match status" value="1"/>
</dbReference>
<name>A0A165GHD8_XYLHT</name>
<evidence type="ECO:0000259" key="3">
    <source>
        <dbReference type="PROSITE" id="PS50838"/>
    </source>
</evidence>
<feature type="region of interest" description="Disordered" evidence="1">
    <location>
        <begin position="288"/>
        <end position="330"/>
    </location>
</feature>
<dbReference type="PROSITE" id="PS50838">
    <property type="entry name" value="MAGE"/>
    <property type="match status" value="1"/>
</dbReference>
<dbReference type="PANTHER" id="PTHR11736:SF14">
    <property type="entry name" value="NSE3 HOMOLOG, SMC5-SMC6 COMPLEX COMPONENT"/>
    <property type="match status" value="1"/>
</dbReference>
<keyword evidence="2" id="KW-1133">Transmembrane helix</keyword>
<organism evidence="4 5">
    <name type="scientific">Xylona heveae (strain CBS 132557 / TC161)</name>
    <dbReference type="NCBI Taxonomy" id="1328760"/>
    <lineage>
        <taxon>Eukaryota</taxon>
        <taxon>Fungi</taxon>
        <taxon>Dikarya</taxon>
        <taxon>Ascomycota</taxon>
        <taxon>Pezizomycotina</taxon>
        <taxon>Xylonomycetes</taxon>
        <taxon>Xylonales</taxon>
        <taxon>Xylonaceae</taxon>
        <taxon>Xylona</taxon>
    </lineage>
</organism>
<sequence length="330" mass="36333">MAGARKRRASRQEEEDEVAAELLTQASTRRRQRRASDSSAGESAGEFEEVSMTQGDGGGSLEQMTKNLVRLALASEYSRQPIRRSDISAKVLGSHGRQFRNVFTEAQGELRDKFGMEMVELPLKEKVTVAQRRAAQRSEKTATTSNSWILRSILPPAYRSNTTILPPPKVPTDYDESTYIALYTFIISLISLSGGAIAEAKLDRYLRRTNTDQYTPLDKTEKLLAQMCKDGYLVKVKDTSTGEESIEYLVGPRGKLEVGEAGVTGLIKTVYGDSVEPDDMDKRIKRSLGIQENAATSAENGGATEIAPNRGPGRPRRAADEEDDDGSYGR</sequence>
<protein>
    <submittedName>
        <fullName evidence="4">MAGE-domain-containing protein</fullName>
    </submittedName>
</protein>
<dbReference type="InterPro" id="IPR041899">
    <property type="entry name" value="MAGE_WH2"/>
</dbReference>
<dbReference type="RefSeq" id="XP_018187740.1">
    <property type="nucleotide sequence ID" value="XM_018329250.1"/>
</dbReference>
<evidence type="ECO:0000313" key="5">
    <source>
        <dbReference type="Proteomes" id="UP000076632"/>
    </source>
</evidence>
<dbReference type="Gene3D" id="1.10.10.1200">
    <property type="entry name" value="MAGE homology domain, winged helix WH1 motif"/>
    <property type="match status" value="1"/>
</dbReference>
<dbReference type="AlphaFoldDB" id="A0A165GHD8"/>
<evidence type="ECO:0000313" key="4">
    <source>
        <dbReference type="EMBL" id="KZF22185.1"/>
    </source>
</evidence>
<dbReference type="InParanoid" id="A0A165GHD8"/>
<evidence type="ECO:0000256" key="1">
    <source>
        <dbReference type="SAM" id="MobiDB-lite"/>
    </source>
</evidence>
<dbReference type="GO" id="GO:0005634">
    <property type="term" value="C:nucleus"/>
    <property type="evidence" value="ECO:0007669"/>
    <property type="project" value="TreeGrafter"/>
</dbReference>
<dbReference type="GO" id="GO:0006281">
    <property type="term" value="P:DNA repair"/>
    <property type="evidence" value="ECO:0007669"/>
    <property type="project" value="TreeGrafter"/>
</dbReference>
<dbReference type="STRING" id="1328760.A0A165GHD8"/>
<feature type="transmembrane region" description="Helical" evidence="2">
    <location>
        <begin position="179"/>
        <end position="198"/>
    </location>
</feature>
<proteinExistence type="predicted"/>
<dbReference type="Proteomes" id="UP000076632">
    <property type="component" value="Unassembled WGS sequence"/>
</dbReference>
<keyword evidence="2" id="KW-0472">Membrane</keyword>
<feature type="compositionally biased region" description="Acidic residues" evidence="1">
    <location>
        <begin position="320"/>
        <end position="330"/>
    </location>
</feature>
<dbReference type="InterPro" id="IPR041898">
    <property type="entry name" value="MAGE_WH1"/>
</dbReference>
<dbReference type="InterPro" id="IPR002190">
    <property type="entry name" value="MHD_dom"/>
</dbReference>